<reference evidence="3 4" key="1">
    <citation type="journal article" date="2019" name="Environ. Microbiol.">
        <title>Species interactions and distinct microbial communities in high Arctic permafrost affected cryosols are associated with the CH4 and CO2 gas fluxes.</title>
        <authorList>
            <person name="Altshuler I."/>
            <person name="Hamel J."/>
            <person name="Turney S."/>
            <person name="Magnuson E."/>
            <person name="Levesque R."/>
            <person name="Greer C."/>
            <person name="Whyte L.G."/>
        </authorList>
    </citation>
    <scope>NUCLEOTIDE SEQUENCE [LARGE SCALE GENOMIC DNA]</scope>
    <source>
        <strain evidence="3 4">S06.C</strain>
    </source>
</reference>
<keyword evidence="2" id="KW-0732">Signal</keyword>
<dbReference type="AlphaFoldDB" id="A0A502E1R6"/>
<proteinExistence type="predicted"/>
<feature type="compositionally biased region" description="Basic and acidic residues" evidence="1">
    <location>
        <begin position="46"/>
        <end position="62"/>
    </location>
</feature>
<feature type="region of interest" description="Disordered" evidence="1">
    <location>
        <begin position="75"/>
        <end position="115"/>
    </location>
</feature>
<comment type="caution">
    <text evidence="3">The sequence shown here is derived from an EMBL/GenBank/DDBJ whole genome shotgun (WGS) entry which is preliminary data.</text>
</comment>
<feature type="region of interest" description="Disordered" evidence="1">
    <location>
        <begin position="46"/>
        <end position="65"/>
    </location>
</feature>
<feature type="compositionally biased region" description="Polar residues" evidence="1">
    <location>
        <begin position="95"/>
        <end position="115"/>
    </location>
</feature>
<dbReference type="EMBL" id="RCZI01000001">
    <property type="protein sequence ID" value="TPG30496.1"/>
    <property type="molecule type" value="Genomic_DNA"/>
</dbReference>
<gene>
    <name evidence="3" type="ORF">EAH82_03145</name>
</gene>
<evidence type="ECO:0008006" key="5">
    <source>
        <dbReference type="Google" id="ProtNLM"/>
    </source>
</evidence>
<evidence type="ECO:0000313" key="3">
    <source>
        <dbReference type="EMBL" id="TPG30496.1"/>
    </source>
</evidence>
<protein>
    <recommendedName>
        <fullName evidence="5">DUF4148 domain-containing protein</fullName>
    </recommendedName>
</protein>
<organism evidence="3 4">
    <name type="scientific">Variovorax guangxiensis</name>
    <dbReference type="NCBI Taxonomy" id="1775474"/>
    <lineage>
        <taxon>Bacteria</taxon>
        <taxon>Pseudomonadati</taxon>
        <taxon>Pseudomonadota</taxon>
        <taxon>Betaproteobacteria</taxon>
        <taxon>Burkholderiales</taxon>
        <taxon>Comamonadaceae</taxon>
        <taxon>Variovorax</taxon>
    </lineage>
</organism>
<dbReference type="RefSeq" id="WP_140838501.1">
    <property type="nucleotide sequence ID" value="NZ_RCZI01000001.1"/>
</dbReference>
<dbReference type="OrthoDB" id="8853377at2"/>
<evidence type="ECO:0000256" key="1">
    <source>
        <dbReference type="SAM" id="MobiDB-lite"/>
    </source>
</evidence>
<feature type="signal peptide" evidence="2">
    <location>
        <begin position="1"/>
        <end position="18"/>
    </location>
</feature>
<name>A0A502E1R6_9BURK</name>
<sequence length="115" mass="12756">MKSSERLLIALFMSPACASAWALNPGVMQVGGATRVEVRRAVELHRASQQEELRREEAEAGRRLTPAELGELRSQVRGAWSPRYHAPRAGEVTTPEPTLSPPTQRSLTMPRSQRP</sequence>
<accession>A0A502E1R6</accession>
<dbReference type="Proteomes" id="UP000319212">
    <property type="component" value="Unassembled WGS sequence"/>
</dbReference>
<feature type="chain" id="PRO_5021332340" description="DUF4148 domain-containing protein" evidence="2">
    <location>
        <begin position="19"/>
        <end position="115"/>
    </location>
</feature>
<evidence type="ECO:0000256" key="2">
    <source>
        <dbReference type="SAM" id="SignalP"/>
    </source>
</evidence>
<evidence type="ECO:0000313" key="4">
    <source>
        <dbReference type="Proteomes" id="UP000319212"/>
    </source>
</evidence>